<keyword evidence="3" id="KW-1185">Reference proteome</keyword>
<feature type="region of interest" description="Disordered" evidence="1">
    <location>
        <begin position="246"/>
        <end position="268"/>
    </location>
</feature>
<dbReference type="RefSeq" id="WP_345353377.1">
    <property type="nucleotide sequence ID" value="NZ_BAABFB010000078.1"/>
</dbReference>
<gene>
    <name evidence="2" type="ORF">GCM10023094_55260</name>
</gene>
<name>A0ABP8PTJ7_9NOCA</name>
<sequence>MCRAEDEGGRRCTDHRRQKAKSIEDLRPDPLPDRPDVDWATDPASTPRQLYADYPTHVAALVVDTMATAKQQEAAMTADVLAALPADARMHGLAFRMKSPASLARKLGDRVKAAPFAPPERIVEKITDVVRYTAIARPEQVVHTARTMAARLADRGWTIIEAEQSYLDGNQYKGLHMLDRHPDGLVAEFQFHTDQSQQVKDDTHLDYETARDTSVPATERAALIEKMTARWADVPTPPGLADLTELGGCPVTPKTYAPRKITRGRDAQ</sequence>
<comment type="caution">
    <text evidence="2">The sequence shown here is derived from an EMBL/GenBank/DDBJ whole genome shotgun (WGS) entry which is preliminary data.</text>
</comment>
<dbReference type="EMBL" id="BAABFB010000078">
    <property type="protein sequence ID" value="GAA4491049.1"/>
    <property type="molecule type" value="Genomic_DNA"/>
</dbReference>
<protein>
    <submittedName>
        <fullName evidence="2">Uncharacterized protein</fullName>
    </submittedName>
</protein>
<proteinExistence type="predicted"/>
<feature type="region of interest" description="Disordered" evidence="1">
    <location>
        <begin position="1"/>
        <end position="48"/>
    </location>
</feature>
<accession>A0ABP8PTJ7</accession>
<organism evidence="2 3">
    <name type="scientific">Rhodococcus olei</name>
    <dbReference type="NCBI Taxonomy" id="2161675"/>
    <lineage>
        <taxon>Bacteria</taxon>
        <taxon>Bacillati</taxon>
        <taxon>Actinomycetota</taxon>
        <taxon>Actinomycetes</taxon>
        <taxon>Mycobacteriales</taxon>
        <taxon>Nocardiaceae</taxon>
        <taxon>Rhodococcus</taxon>
    </lineage>
</organism>
<evidence type="ECO:0000256" key="1">
    <source>
        <dbReference type="SAM" id="MobiDB-lite"/>
    </source>
</evidence>
<evidence type="ECO:0000313" key="3">
    <source>
        <dbReference type="Proteomes" id="UP001501183"/>
    </source>
</evidence>
<feature type="compositionally biased region" description="Basic and acidic residues" evidence="1">
    <location>
        <begin position="21"/>
        <end position="37"/>
    </location>
</feature>
<evidence type="ECO:0000313" key="2">
    <source>
        <dbReference type="EMBL" id="GAA4491049.1"/>
    </source>
</evidence>
<dbReference type="Proteomes" id="UP001501183">
    <property type="component" value="Unassembled WGS sequence"/>
</dbReference>
<reference evidence="3" key="1">
    <citation type="journal article" date="2019" name="Int. J. Syst. Evol. Microbiol.">
        <title>The Global Catalogue of Microorganisms (GCM) 10K type strain sequencing project: providing services to taxonomists for standard genome sequencing and annotation.</title>
        <authorList>
            <consortium name="The Broad Institute Genomics Platform"/>
            <consortium name="The Broad Institute Genome Sequencing Center for Infectious Disease"/>
            <person name="Wu L."/>
            <person name="Ma J."/>
        </authorList>
    </citation>
    <scope>NUCLEOTIDE SEQUENCE [LARGE SCALE GENOMIC DNA]</scope>
    <source>
        <strain evidence="3">JCM 32206</strain>
    </source>
</reference>
<feature type="compositionally biased region" description="Basic and acidic residues" evidence="1">
    <location>
        <begin position="1"/>
        <end position="12"/>
    </location>
</feature>